<dbReference type="Proteomes" id="UP000368474">
    <property type="component" value="Unassembled WGS sequence"/>
</dbReference>
<sequence>MRIRDRPLPVVGGPVPRQAVRTMSARSQRGRTV</sequence>
<protein>
    <submittedName>
        <fullName evidence="2">Uncharacterized protein</fullName>
    </submittedName>
</protein>
<reference evidence="2 3" key="1">
    <citation type="submission" date="2019-08" db="EMBL/GenBank/DDBJ databases">
        <authorList>
            <person name="Peeters C."/>
        </authorList>
    </citation>
    <scope>NUCLEOTIDE SEQUENCE [LARGE SCALE GENOMIC DNA]</scope>
    <source>
        <strain evidence="2 3">LMG 31116</strain>
    </source>
</reference>
<feature type="region of interest" description="Disordered" evidence="1">
    <location>
        <begin position="1"/>
        <end position="33"/>
    </location>
</feature>
<accession>A0A5E4VN07</accession>
<evidence type="ECO:0000313" key="2">
    <source>
        <dbReference type="EMBL" id="VVE13303.1"/>
    </source>
</evidence>
<gene>
    <name evidence="2" type="ORF">PMO31116_02722</name>
</gene>
<proteinExistence type="predicted"/>
<keyword evidence="3" id="KW-1185">Reference proteome</keyword>
<dbReference type="EMBL" id="CABPSD010000007">
    <property type="protein sequence ID" value="VVE13303.1"/>
    <property type="molecule type" value="Genomic_DNA"/>
</dbReference>
<name>A0A5E4VN07_9BURK</name>
<evidence type="ECO:0000256" key="1">
    <source>
        <dbReference type="SAM" id="MobiDB-lite"/>
    </source>
</evidence>
<evidence type="ECO:0000313" key="3">
    <source>
        <dbReference type="Proteomes" id="UP000368474"/>
    </source>
</evidence>
<dbReference type="AlphaFoldDB" id="A0A5E4VN07"/>
<organism evidence="2 3">
    <name type="scientific">Pandoraea morbifera</name>
    <dbReference type="NCBI Taxonomy" id="2508300"/>
    <lineage>
        <taxon>Bacteria</taxon>
        <taxon>Pseudomonadati</taxon>
        <taxon>Pseudomonadota</taxon>
        <taxon>Betaproteobacteria</taxon>
        <taxon>Burkholderiales</taxon>
        <taxon>Burkholderiaceae</taxon>
        <taxon>Pandoraea</taxon>
    </lineage>
</organism>